<feature type="compositionally biased region" description="Polar residues" evidence="1">
    <location>
        <begin position="552"/>
        <end position="568"/>
    </location>
</feature>
<feature type="compositionally biased region" description="Polar residues" evidence="1">
    <location>
        <begin position="15"/>
        <end position="25"/>
    </location>
</feature>
<organism evidence="3">
    <name type="scientific">Fagus sylvatica</name>
    <name type="common">Beechnut</name>
    <dbReference type="NCBI Taxonomy" id="28930"/>
    <lineage>
        <taxon>Eukaryota</taxon>
        <taxon>Viridiplantae</taxon>
        <taxon>Streptophyta</taxon>
        <taxon>Embryophyta</taxon>
        <taxon>Tracheophyta</taxon>
        <taxon>Spermatophyta</taxon>
        <taxon>Magnoliopsida</taxon>
        <taxon>eudicotyledons</taxon>
        <taxon>Gunneridae</taxon>
        <taxon>Pentapetalae</taxon>
        <taxon>rosids</taxon>
        <taxon>fabids</taxon>
        <taxon>Fagales</taxon>
        <taxon>Fagaceae</taxon>
        <taxon>Fagus</taxon>
    </lineage>
</organism>
<gene>
    <name evidence="3" type="ORF">FSB_LOCUS18696</name>
</gene>
<protein>
    <recommendedName>
        <fullName evidence="2">Spen paralogue and orthologue SPOC C-terminal domain-containing protein</fullName>
    </recommendedName>
</protein>
<dbReference type="GO" id="GO:0005634">
    <property type="term" value="C:nucleus"/>
    <property type="evidence" value="ECO:0007669"/>
    <property type="project" value="TreeGrafter"/>
</dbReference>
<sequence>MHTPKSLQGALMENKMQTPHSGTSESSRKRKFVAVDKHTPFLNQIMNMAFLKSQGCNMKLGLGNTLPSTQQTCNGYFYKNGAEKISIASSSVLPQPFHYRVSPLSKVLDGETPTVSNWRPQTYDMFIQTKKHKTLPVLKSCAELAGEAEFGPGLQDVRNSECKNYFVKENQALEVCNSSSDLRPLGPFQHSLVKHDRLATDLDRKECSFQASQDGTCDLKKSGQTSSSAGINVTSTVGPGSLLAPACVEQKNENDMPLQNELQFASGPLGIGLGDNCKKENGRGHEDSNIQLVKKVEGSDVENCRHSLEETSPRNGSCPAAVNIRHDLTHGSLKSDEKRKLLVKKVAPTVAEKLWDGSLQLNSSVNVFAVAFFKSGEKMPNIKWCESVEVKGKVRLDAFEKYIQDLPRSRNRGLMVISLRWKEGSSETGLAGMKKVAKGYKEGERVGFAQLRPGIDLYICPHSETIITILAKHGFFKGMAAVEDNQDSLIGCVVWRRNRANSNTEIKKSKKKSCSSTEQLVNSPPDSSMQRVAENNLSHTQPAEESIPVASGTDNSVESKNLKPSNAQLEFHNPSTSPKPLPTPSVPSNSLSVSVGFKTSCSDCVPHQGSLGQSLEVEAPQMHNSGQEKPKPSMEVQRPVLSLPSDVTKKVAPMPDDDDLPEFDFGTSSVQTAESLIVNHRRLGNSNIAKLPLGSIQVKTPLKNFYGCRMISGFPILEKKNTAQTIAVTTPGSTTAVPYTKSLFYDDDMPEWCPPIELHKHSVRETNRPSTTSINFKVPNSTFESSPAPPNPLLPYPSLAAFHPPFATRTLPPRAYNCHNAVTVRPVPPRPAVGHMQRVPTSLVTFNSNPILRPTLNTFDVKLPIHPAGWRGWR</sequence>
<dbReference type="EMBL" id="OIVN01001180">
    <property type="protein sequence ID" value="SPC90814.1"/>
    <property type="molecule type" value="Genomic_DNA"/>
</dbReference>
<dbReference type="InterPro" id="IPR012921">
    <property type="entry name" value="SPOC_C"/>
</dbReference>
<evidence type="ECO:0000259" key="2">
    <source>
        <dbReference type="Pfam" id="PF07744"/>
    </source>
</evidence>
<feature type="region of interest" description="Disordered" evidence="1">
    <location>
        <begin position="504"/>
        <end position="591"/>
    </location>
</feature>
<evidence type="ECO:0000313" key="3">
    <source>
        <dbReference type="EMBL" id="SPC90814.1"/>
    </source>
</evidence>
<feature type="compositionally biased region" description="Polar residues" evidence="1">
    <location>
        <begin position="517"/>
        <end position="543"/>
    </location>
</feature>
<accession>A0A2N9FVJ0</accession>
<feature type="domain" description="Spen paralogue and orthologue SPOC C-terminal" evidence="2">
    <location>
        <begin position="352"/>
        <end position="496"/>
    </location>
</feature>
<dbReference type="AlphaFoldDB" id="A0A2N9FVJ0"/>
<reference evidence="3" key="1">
    <citation type="submission" date="2018-02" db="EMBL/GenBank/DDBJ databases">
        <authorList>
            <person name="Cohen D.B."/>
            <person name="Kent A.D."/>
        </authorList>
    </citation>
    <scope>NUCLEOTIDE SEQUENCE</scope>
</reference>
<name>A0A2N9FVJ0_FAGSY</name>
<dbReference type="PANTHER" id="PTHR11477">
    <property type="entry name" value="TRANSCRIPTION FACTOR S-II ZINC FINGER DOMAIN-CONTAINING PROTEIN"/>
    <property type="match status" value="1"/>
</dbReference>
<dbReference type="Pfam" id="PF07744">
    <property type="entry name" value="SPOC"/>
    <property type="match status" value="1"/>
</dbReference>
<dbReference type="CDD" id="cd21538">
    <property type="entry name" value="SPOC_TFIIS"/>
    <property type="match status" value="1"/>
</dbReference>
<feature type="region of interest" description="Disordered" evidence="1">
    <location>
        <begin position="1"/>
        <end position="30"/>
    </location>
</feature>
<proteinExistence type="predicted"/>
<dbReference type="GO" id="GO:0006351">
    <property type="term" value="P:DNA-templated transcription"/>
    <property type="evidence" value="ECO:0007669"/>
    <property type="project" value="TreeGrafter"/>
</dbReference>
<evidence type="ECO:0000256" key="1">
    <source>
        <dbReference type="SAM" id="MobiDB-lite"/>
    </source>
</evidence>
<dbReference type="PANTHER" id="PTHR11477:SF37">
    <property type="entry name" value="SPEN PARALOGUE AND ORTHOLOGUE SPOC C-TERMINAL DOMAIN-CONTAINING PROTEIN"/>
    <property type="match status" value="1"/>
</dbReference>